<dbReference type="PANTHER" id="PTHR12151">
    <property type="entry name" value="ELECTRON TRANSPORT PROTIN SCO1/SENC FAMILY MEMBER"/>
    <property type="match status" value="1"/>
</dbReference>
<protein>
    <submittedName>
        <fullName evidence="7">Manganese transporter</fullName>
    </submittedName>
</protein>
<evidence type="ECO:0000256" key="3">
    <source>
        <dbReference type="PIRSR" id="PIRSR603782-1"/>
    </source>
</evidence>
<evidence type="ECO:0000256" key="4">
    <source>
        <dbReference type="PIRSR" id="PIRSR603782-2"/>
    </source>
</evidence>
<dbReference type="Gene3D" id="3.40.30.10">
    <property type="entry name" value="Glutaredoxin"/>
    <property type="match status" value="1"/>
</dbReference>
<dbReference type="CDD" id="cd02968">
    <property type="entry name" value="SCO"/>
    <property type="match status" value="1"/>
</dbReference>
<feature type="binding site" evidence="3">
    <location>
        <position position="69"/>
    </location>
    <ligand>
        <name>Cu cation</name>
        <dbReference type="ChEBI" id="CHEBI:23378"/>
    </ligand>
</feature>
<dbReference type="PROSITE" id="PS51352">
    <property type="entry name" value="THIOREDOXIN_2"/>
    <property type="match status" value="1"/>
</dbReference>
<gene>
    <name evidence="7" type="ORF">UB32_16375</name>
</gene>
<evidence type="ECO:0000256" key="5">
    <source>
        <dbReference type="SAM" id="Phobius"/>
    </source>
</evidence>
<dbReference type="InterPro" id="IPR013766">
    <property type="entry name" value="Thioredoxin_domain"/>
</dbReference>
<dbReference type="PANTHER" id="PTHR12151:SF25">
    <property type="entry name" value="LINALOOL DEHYDRATASE_ISOMERASE DOMAIN-CONTAINING PROTEIN"/>
    <property type="match status" value="1"/>
</dbReference>
<keyword evidence="5" id="KW-1133">Transmembrane helix</keyword>
<feature type="transmembrane region" description="Helical" evidence="5">
    <location>
        <begin position="6"/>
        <end position="25"/>
    </location>
</feature>
<organism evidence="7 8">
    <name type="scientific">Mesobacillus subterraneus</name>
    <dbReference type="NCBI Taxonomy" id="285983"/>
    <lineage>
        <taxon>Bacteria</taxon>
        <taxon>Bacillati</taxon>
        <taxon>Bacillota</taxon>
        <taxon>Bacilli</taxon>
        <taxon>Bacillales</taxon>
        <taxon>Bacillaceae</taxon>
        <taxon>Mesobacillus</taxon>
    </lineage>
</organism>
<dbReference type="InterPro" id="IPR036249">
    <property type="entry name" value="Thioredoxin-like_sf"/>
</dbReference>
<dbReference type="InterPro" id="IPR003782">
    <property type="entry name" value="SCO1/SenC"/>
</dbReference>
<keyword evidence="5" id="KW-0472">Membrane</keyword>
<dbReference type="RefSeq" id="WP_044395694.1">
    <property type="nucleotide sequence ID" value="NZ_JXIQ01000144.1"/>
</dbReference>
<dbReference type="EMBL" id="JXIQ01000144">
    <property type="protein sequence ID" value="KIY20948.1"/>
    <property type="molecule type" value="Genomic_DNA"/>
</dbReference>
<keyword evidence="2 3" id="KW-0186">Copper</keyword>
<feature type="disulfide bond" description="Redox-active" evidence="4">
    <location>
        <begin position="65"/>
        <end position="69"/>
    </location>
</feature>
<dbReference type="SUPFAM" id="SSF52833">
    <property type="entry name" value="Thioredoxin-like"/>
    <property type="match status" value="1"/>
</dbReference>
<comment type="similarity">
    <text evidence="1">Belongs to the SCO1/2 family.</text>
</comment>
<feature type="binding site" evidence="3">
    <location>
        <position position="65"/>
    </location>
    <ligand>
        <name>Cu cation</name>
        <dbReference type="ChEBI" id="CHEBI:23378"/>
    </ligand>
</feature>
<keyword evidence="5" id="KW-0812">Transmembrane</keyword>
<feature type="domain" description="Thioredoxin" evidence="6">
    <location>
        <begin position="14"/>
        <end position="199"/>
    </location>
</feature>
<evidence type="ECO:0000256" key="1">
    <source>
        <dbReference type="ARBA" id="ARBA00010996"/>
    </source>
</evidence>
<dbReference type="PATRIC" id="fig|285983.3.peg.2393"/>
<dbReference type="OrthoDB" id="9811998at2"/>
<keyword evidence="3" id="KW-0479">Metal-binding</keyword>
<dbReference type="Pfam" id="PF02630">
    <property type="entry name" value="SCO1-SenC"/>
    <property type="match status" value="1"/>
</dbReference>
<comment type="caution">
    <text evidence="7">The sequence shown here is derived from an EMBL/GenBank/DDBJ whole genome shotgun (WGS) entry which is preliminary data.</text>
</comment>
<evidence type="ECO:0000313" key="7">
    <source>
        <dbReference type="EMBL" id="KIY20948.1"/>
    </source>
</evidence>
<reference evidence="7 8" key="1">
    <citation type="submission" date="2015-01" db="EMBL/GenBank/DDBJ databases">
        <title>Draft genome sequences of the supercritical CO2 tolerant bacteria Bacillus subterraneus MITOT1 and Bacillus cereus MIT0214.</title>
        <authorList>
            <person name="Peet K.C."/>
            <person name="Thompson J.R."/>
        </authorList>
    </citation>
    <scope>NUCLEOTIDE SEQUENCE [LARGE SCALE GENOMIC DNA]</scope>
    <source>
        <strain evidence="7 8">MITOT1</strain>
    </source>
</reference>
<sequence length="199" mass="23001">MKKIYIISTLIILIGIGSGISFFLVRDANAQIPSGITLLTMNEEKYTFGEDPGKIKLVEFIYTHCPDICPTTTQEMNLLRSDLMKEDVFGNKVQFITITIDPYRDSPEVLRKYMENYGLENDGNWIFLTGDPANTLEEQQKIKNVADTFKFQFRDPGNGFYVHSTFTYLIDEKNKFIKKFPMGEDFQKDEVFKAIMNEL</sequence>
<evidence type="ECO:0000256" key="2">
    <source>
        <dbReference type="ARBA" id="ARBA00023008"/>
    </source>
</evidence>
<keyword evidence="8" id="KW-1185">Reference proteome</keyword>
<proteinExistence type="inferred from homology"/>
<dbReference type="GO" id="GO:0046872">
    <property type="term" value="F:metal ion binding"/>
    <property type="evidence" value="ECO:0007669"/>
    <property type="project" value="UniProtKB-KW"/>
</dbReference>
<evidence type="ECO:0000259" key="6">
    <source>
        <dbReference type="PROSITE" id="PS51352"/>
    </source>
</evidence>
<name>A0A0D6Z8P4_9BACI</name>
<evidence type="ECO:0000313" key="8">
    <source>
        <dbReference type="Proteomes" id="UP000032512"/>
    </source>
</evidence>
<dbReference type="Proteomes" id="UP000032512">
    <property type="component" value="Unassembled WGS sequence"/>
</dbReference>
<accession>A0A0D6Z8P4</accession>
<feature type="binding site" evidence="3">
    <location>
        <position position="163"/>
    </location>
    <ligand>
        <name>Cu cation</name>
        <dbReference type="ChEBI" id="CHEBI:23378"/>
    </ligand>
</feature>
<keyword evidence="4" id="KW-1015">Disulfide bond</keyword>
<dbReference type="AlphaFoldDB" id="A0A0D6Z8P4"/>